<evidence type="ECO:0000313" key="4">
    <source>
        <dbReference type="EMBL" id="TDP51952.1"/>
    </source>
</evidence>
<dbReference type="PANTHER" id="PTHR36925">
    <property type="entry name" value="COBALT-PRECORRIN-6A REDUCTASE"/>
    <property type="match status" value="1"/>
</dbReference>
<accession>A0A4R6Q0H4</accession>
<evidence type="ECO:0000256" key="1">
    <source>
        <dbReference type="ARBA" id="ARBA00004953"/>
    </source>
</evidence>
<dbReference type="GO" id="GO:0009236">
    <property type="term" value="P:cobalamin biosynthetic process"/>
    <property type="evidence" value="ECO:0007669"/>
    <property type="project" value="UniProtKB-UniPathway"/>
</dbReference>
<comment type="pathway">
    <text evidence="1">Cofactor biosynthesis; adenosylcobalamin biosynthesis.</text>
</comment>
<protein>
    <submittedName>
        <fullName evidence="4">Precorrin-6x reductase</fullName>
    </submittedName>
</protein>
<comment type="caution">
    <text evidence="4">The sequence shown here is derived from an EMBL/GenBank/DDBJ whole genome shotgun (WGS) entry which is preliminary data.</text>
</comment>
<dbReference type="PROSITE" id="PS51014">
    <property type="entry name" value="COBK_CBIJ"/>
    <property type="match status" value="1"/>
</dbReference>
<organism evidence="4 5">
    <name type="scientific">Aminicella lysinilytica</name>
    <dbReference type="NCBI Taxonomy" id="433323"/>
    <lineage>
        <taxon>Bacteria</taxon>
        <taxon>Bacillati</taxon>
        <taxon>Bacillota</taxon>
        <taxon>Clostridia</taxon>
        <taxon>Peptostreptococcales</taxon>
        <taxon>Anaerovoracaceae</taxon>
        <taxon>Aminicella</taxon>
    </lineage>
</organism>
<evidence type="ECO:0000256" key="2">
    <source>
        <dbReference type="ARBA" id="ARBA00022573"/>
    </source>
</evidence>
<keyword evidence="2" id="KW-0169">Cobalamin biosynthesis</keyword>
<dbReference type="EMBL" id="SNXO01000028">
    <property type="protein sequence ID" value="TDP51952.1"/>
    <property type="molecule type" value="Genomic_DNA"/>
</dbReference>
<sequence length="249" mass="27243">MSRILIFAGTSEGHELARFLMNEGKALQADICVATDYGEVVLDDIEGMRIFTGRLDEKAMEDLIKTEGYGLIVDATHPYAAEVTACISAAAAKTGEEVIRLVREEETAEGLEYVSSVSEAAELLSQSTEGFLLTTGAKELKDFSQVRDFSERAVARVLPSEMSLKACLDAGLPPKRIICMQGPFTREMNVATMEQYGLETLVTKSTGRAGGFMNKADLADDGYRVIVIGRPEHESGYTLDEVKERLRTL</sequence>
<name>A0A4R6Q0H4_9FIRM</name>
<dbReference type="Proteomes" id="UP000295500">
    <property type="component" value="Unassembled WGS sequence"/>
</dbReference>
<proteinExistence type="predicted"/>
<dbReference type="PANTHER" id="PTHR36925:SF1">
    <property type="entry name" value="COBALT-PRECORRIN-6A REDUCTASE"/>
    <property type="match status" value="1"/>
</dbReference>
<dbReference type="GO" id="GO:0016994">
    <property type="term" value="F:precorrin-6A reductase activity"/>
    <property type="evidence" value="ECO:0007669"/>
    <property type="project" value="InterPro"/>
</dbReference>
<evidence type="ECO:0000256" key="3">
    <source>
        <dbReference type="ARBA" id="ARBA00023002"/>
    </source>
</evidence>
<dbReference type="AlphaFoldDB" id="A0A4R6Q0H4"/>
<reference evidence="4 5" key="1">
    <citation type="submission" date="2019-03" db="EMBL/GenBank/DDBJ databases">
        <title>Genomic Encyclopedia of Type Strains, Phase IV (KMG-IV): sequencing the most valuable type-strain genomes for metagenomic binning, comparative biology and taxonomic classification.</title>
        <authorList>
            <person name="Goeker M."/>
        </authorList>
    </citation>
    <scope>NUCLEOTIDE SEQUENCE [LARGE SCALE GENOMIC DNA]</scope>
    <source>
        <strain evidence="4 5">DSM 28287</strain>
    </source>
</reference>
<gene>
    <name evidence="4" type="ORF">EV211_12810</name>
</gene>
<dbReference type="UniPathway" id="UPA00148"/>
<dbReference type="InterPro" id="IPR003723">
    <property type="entry name" value="Precorrin-6x_reduct"/>
</dbReference>
<dbReference type="NCBIfam" id="TIGR00715">
    <property type="entry name" value="precor6x_red"/>
    <property type="match status" value="1"/>
</dbReference>
<dbReference type="Pfam" id="PF02571">
    <property type="entry name" value="CbiJ"/>
    <property type="match status" value="1"/>
</dbReference>
<keyword evidence="3" id="KW-0560">Oxidoreductase</keyword>
<evidence type="ECO:0000313" key="5">
    <source>
        <dbReference type="Proteomes" id="UP000295500"/>
    </source>
</evidence>
<keyword evidence="5" id="KW-1185">Reference proteome</keyword>